<dbReference type="CTD" id="150709"/>
<dbReference type="SUPFAM" id="SSF48403">
    <property type="entry name" value="Ankyrin repeat"/>
    <property type="match status" value="1"/>
</dbReference>
<dbReference type="InterPro" id="IPR016024">
    <property type="entry name" value="ARM-type_fold"/>
</dbReference>
<dbReference type="OrthoDB" id="1683831at2759"/>
<evidence type="ECO:0000256" key="2">
    <source>
        <dbReference type="PROSITE-ProRule" id="PRU00259"/>
    </source>
</evidence>
<dbReference type="SMART" id="SM00248">
    <property type="entry name" value="ANK"/>
    <property type="match status" value="5"/>
</dbReference>
<dbReference type="KEGG" id="aplc:110973345"/>
<proteinExistence type="predicted"/>
<dbReference type="InterPro" id="IPR036770">
    <property type="entry name" value="Ankyrin_rpt-contain_sf"/>
</dbReference>
<feature type="repeat" description="ANK" evidence="1">
    <location>
        <begin position="536"/>
        <end position="568"/>
    </location>
</feature>
<dbReference type="RefSeq" id="XP_022079767.1">
    <property type="nucleotide sequence ID" value="XM_022224075.1"/>
</dbReference>
<keyword evidence="4" id="KW-1185">Reference proteome</keyword>
<dbReference type="InterPro" id="IPR043379">
    <property type="entry name" value="ANKAR"/>
</dbReference>
<dbReference type="Gene3D" id="1.25.10.10">
    <property type="entry name" value="Leucine-rich Repeat Variant"/>
    <property type="match status" value="4"/>
</dbReference>
<reference evidence="5 6" key="1">
    <citation type="submission" date="2025-04" db="UniProtKB">
        <authorList>
            <consortium name="RefSeq"/>
        </authorList>
    </citation>
    <scope>IDENTIFICATION</scope>
</reference>
<feature type="repeat" description="ARM" evidence="2">
    <location>
        <begin position="763"/>
        <end position="805"/>
    </location>
</feature>
<dbReference type="Proteomes" id="UP000694845">
    <property type="component" value="Unplaced"/>
</dbReference>
<dbReference type="SMART" id="SM00185">
    <property type="entry name" value="ARM"/>
    <property type="match status" value="8"/>
</dbReference>
<feature type="repeat" description="ARM" evidence="2">
    <location>
        <begin position="847"/>
        <end position="889"/>
    </location>
</feature>
<dbReference type="PANTHER" id="PTHR46464:SF1">
    <property type="entry name" value="ANKYRIN AND ARMADILLO REPEAT-CONTAINING PROTEIN"/>
    <property type="match status" value="1"/>
</dbReference>
<dbReference type="GeneID" id="110973345"/>
<evidence type="ECO:0000313" key="6">
    <source>
        <dbReference type="RefSeq" id="XP_022079768.1"/>
    </source>
</evidence>
<accession>A0A8B7XI21</accession>
<dbReference type="PANTHER" id="PTHR46464">
    <property type="entry name" value="ANK_REP_REGION DOMAIN-CONTAINING PROTEIN"/>
    <property type="match status" value="1"/>
</dbReference>
<dbReference type="InterPro" id="IPR002110">
    <property type="entry name" value="Ankyrin_rpt"/>
</dbReference>
<dbReference type="Pfam" id="PF12796">
    <property type="entry name" value="Ank_2"/>
    <property type="match status" value="2"/>
</dbReference>
<evidence type="ECO:0000256" key="1">
    <source>
        <dbReference type="PROSITE-ProRule" id="PRU00023"/>
    </source>
</evidence>
<sequence>MAAKNLDSSMHGLSIGEDPALMATATANRMAAQFFEKFERFELQEALAQSSYHWFLSAEEHKLQGEAPSGVIMSMQPFADNNCVLLFPYDPTVEPLDYREIHQMLRELVVGIYGLNQVPSLSLEANFDQATTCQLPPAYLDTHLGQLLINVDYMMKGVWHGAYFPRDKRLKFNERWRSSLDVNALGEPQSKKVILTEFTMAGMMDITKDPDFANIYDNMRLFPMSEHDAMADKRLFMQYAEDVSIQLTWRQRTIRQYQNLFLVDAVYEASGRVRLGEERLSRDTFERLQARLHAHVDVVQRHLADKAETRRQMEMIKLASFLVPFLIGMRRRNKVPDIKRLLTPLTADECKTERELPPLMLSPTFRCPNFIPGNRYFHLHGGMTFDIETDPCQAPPGPVVEVYEQIQLEAMDHLAKITDPNQPLHESLHVPVKEIGGKKYYVLSMDFETYYPVSPPQPLWAHSFYDKIAELKPKRLPLTDIQMHEQWKRKYGYHQAIKYKNLQSGLKMSSVRGLVSILQTLARKCPPSRLSKQDEDGYTCMHQAAMHNRPLVIELLLIQRQDIDVRRHHLTNPNVHRAHKTKRYQAEPDVGTTPLHLAARCGSLEAALCLVSNRAGMILADPEGWAAIHHAAFYDHAPIVRMFVRKFIDQVELETWDKLRRTPLLLAASSGALESVKILIDLGANIRKTDTERNTMIHLAALRFHTNVLEFFIEWNHPDVPVWQTLISMLKSKNFQYKDSAVRSLEVLTTSSKQYWKPILEADGIPALVEILKMPQSEMQSLGAAVICNLSEQPEIRTAVASAPGAIPTVVRLLGSPEDDIQARAAIVLADLGAADDVYRTAVSHEGGIPPLVALLDSQLEDVLVEAVNAVRVLCLGHRGNQSLVAQHGGIEPLVEFLQVKSDVLRAASSAALAALTYHHQENQDLVVERNAVQPLVSLIRGRNISVQTKAAAALESLAENNPKCQKAILDLQAPSALIRLLKIWALDVKEQAACSLWALAGHTRPQQKMIAEFIGISGIIDLIVKSEKLQHVGCMAMIALTRASSDNQNRIEQENGILPVVRILRSSKTSERVLHMVIKALGTLCVGVANINNPVTQRKIAEENAISTLVSLFVSTSHDYIRVEIANTLACIILGSKENQALLKEEPQFEMQMLLNLLHSKKKDIRLQAGNALATFAFNNTNQQVAIREAGGLKMATFQRFLDSEDETYQAYGAFQIVVLARVIVDSDQVTLSAEGVTRLVRLLQSPDDDTVILSGTLMASLAHTRAGITDAMITSGSVEILIKHLFSPNAEVRCAAAVALGYLTFNRKATRLLLVATRNTPGLYKRLMGNLDKDGKISRDFTEEFRRAQVVGLPALSLEIHGGPPVVPPPRPREKRRPRTTMGFNCRLPTDQQGKSPAQGLPVSRAVSAPAATQRRMAKSAEAVEGDAGVRVIKRREVGPRGDARRVVLRKPTDDGKIAWSG</sequence>
<feature type="region of interest" description="Disordered" evidence="3">
    <location>
        <begin position="1363"/>
        <end position="1404"/>
    </location>
</feature>
<keyword evidence="1" id="KW-0040">ANK repeat</keyword>
<dbReference type="PROSITE" id="PS50176">
    <property type="entry name" value="ARM_REPEAT"/>
    <property type="match status" value="4"/>
</dbReference>
<dbReference type="InterPro" id="IPR000225">
    <property type="entry name" value="Armadillo"/>
</dbReference>
<evidence type="ECO:0000256" key="3">
    <source>
        <dbReference type="SAM" id="MobiDB-lite"/>
    </source>
</evidence>
<feature type="repeat" description="ARM" evidence="2">
    <location>
        <begin position="805"/>
        <end position="847"/>
    </location>
</feature>
<feature type="repeat" description="ARM" evidence="2">
    <location>
        <begin position="931"/>
        <end position="962"/>
    </location>
</feature>
<dbReference type="Pfam" id="PF13606">
    <property type="entry name" value="Ank_3"/>
    <property type="match status" value="1"/>
</dbReference>
<name>A0A8B7XI21_ACAPL</name>
<dbReference type="PROSITE" id="PS50297">
    <property type="entry name" value="ANK_REP_REGION"/>
    <property type="match status" value="1"/>
</dbReference>
<dbReference type="PROSITE" id="PS50088">
    <property type="entry name" value="ANK_REPEAT"/>
    <property type="match status" value="3"/>
</dbReference>
<evidence type="ECO:0000313" key="4">
    <source>
        <dbReference type="Proteomes" id="UP000694845"/>
    </source>
</evidence>
<organism evidence="4 5">
    <name type="scientific">Acanthaster planci</name>
    <name type="common">Crown-of-thorns starfish</name>
    <dbReference type="NCBI Taxonomy" id="133434"/>
    <lineage>
        <taxon>Eukaryota</taxon>
        <taxon>Metazoa</taxon>
        <taxon>Echinodermata</taxon>
        <taxon>Eleutherozoa</taxon>
        <taxon>Asterozoa</taxon>
        <taxon>Asteroidea</taxon>
        <taxon>Valvatacea</taxon>
        <taxon>Valvatida</taxon>
        <taxon>Acanthasteridae</taxon>
        <taxon>Acanthaster</taxon>
    </lineage>
</organism>
<feature type="repeat" description="ANK" evidence="1">
    <location>
        <begin position="590"/>
        <end position="622"/>
    </location>
</feature>
<dbReference type="Pfam" id="PF00514">
    <property type="entry name" value="Arm"/>
    <property type="match status" value="3"/>
</dbReference>
<protein>
    <submittedName>
        <fullName evidence="5 6">Ankyrin and armadillo repeat-containing protein-like isoform X1</fullName>
    </submittedName>
</protein>
<dbReference type="PRINTS" id="PR01415">
    <property type="entry name" value="ANKYRIN"/>
</dbReference>
<evidence type="ECO:0000313" key="5">
    <source>
        <dbReference type="RefSeq" id="XP_022079767.1"/>
    </source>
</evidence>
<dbReference type="InterPro" id="IPR011989">
    <property type="entry name" value="ARM-like"/>
</dbReference>
<feature type="repeat" description="ANK" evidence="1">
    <location>
        <begin position="659"/>
        <end position="691"/>
    </location>
</feature>
<dbReference type="RefSeq" id="XP_022079768.1">
    <property type="nucleotide sequence ID" value="XM_022224076.1"/>
</dbReference>
<dbReference type="Gene3D" id="1.25.40.20">
    <property type="entry name" value="Ankyrin repeat-containing domain"/>
    <property type="match status" value="2"/>
</dbReference>
<gene>
    <name evidence="5 6" type="primary">LOC110973345</name>
</gene>
<dbReference type="SUPFAM" id="SSF48371">
    <property type="entry name" value="ARM repeat"/>
    <property type="match status" value="2"/>
</dbReference>